<sequence>MIHRAEHPHPAHEGFAEAIGADILSLSEYSIPGGVGRHSIPEEIINGPLLSDYDIFISEGTRALYGSLAKRLTSDSTLIYLVGDHDLYQLTDDSYQPESTLNRLISEYGIDVLSAVFDRYIDGCMVISEFTGSCVETVLTDKPYRIAHPYIQPSVYRTLEHVSPNLESKTAVTVGSYSYYKGQDLLVDAWESVREAHPGAELKLVGTGYPPEFQSVPGVTVAGYVENLADAFEGCSLYVQPSRADGFGVSVVEAMHSGLPAIVTTTTGSKSEVERVSSDLITDPSRDAIANAISAYFSRDFDARCRLSQAAQKRGSKFDCESRKDEFRSQFDELVSDISGSAPIRNVDQA</sequence>
<protein>
    <submittedName>
        <fullName evidence="1">Hexosyltransferase, glycosyltransferase</fullName>
    </submittedName>
</protein>
<dbReference type="Proteomes" id="UP000011626">
    <property type="component" value="Unassembled WGS sequence"/>
</dbReference>
<gene>
    <name evidence="1" type="ORF">C475_01222</name>
</gene>
<evidence type="ECO:0000313" key="2">
    <source>
        <dbReference type="Proteomes" id="UP000011626"/>
    </source>
</evidence>
<dbReference type="InterPro" id="IPR050194">
    <property type="entry name" value="Glycosyltransferase_grp1"/>
</dbReference>
<dbReference type="PANTHER" id="PTHR45947:SF3">
    <property type="entry name" value="SULFOQUINOVOSYL TRANSFERASE SQD2"/>
    <property type="match status" value="1"/>
</dbReference>
<dbReference type="Gene3D" id="3.40.50.2000">
    <property type="entry name" value="Glycogen Phosphorylase B"/>
    <property type="match status" value="1"/>
</dbReference>
<proteinExistence type="predicted"/>
<name>M0D627_9EURY</name>
<organism evidence="1 2">
    <name type="scientific">Halosimplex carlsbadense 2-9-1</name>
    <dbReference type="NCBI Taxonomy" id="797114"/>
    <lineage>
        <taxon>Archaea</taxon>
        <taxon>Methanobacteriati</taxon>
        <taxon>Methanobacteriota</taxon>
        <taxon>Stenosarchaea group</taxon>
        <taxon>Halobacteria</taxon>
        <taxon>Halobacteriales</taxon>
        <taxon>Haloarculaceae</taxon>
        <taxon>Halosimplex</taxon>
    </lineage>
</organism>
<keyword evidence="1" id="KW-0808">Transferase</keyword>
<comment type="caution">
    <text evidence="1">The sequence shown here is derived from an EMBL/GenBank/DDBJ whole genome shotgun (WGS) entry which is preliminary data.</text>
</comment>
<reference evidence="1 2" key="1">
    <citation type="journal article" date="2014" name="PLoS Genet.">
        <title>Phylogenetically driven sequencing of extremely halophilic archaea reveals strategies for static and dynamic osmo-response.</title>
        <authorList>
            <person name="Becker E.A."/>
            <person name="Seitzer P.M."/>
            <person name="Tritt A."/>
            <person name="Larsen D."/>
            <person name="Krusor M."/>
            <person name="Yao A.I."/>
            <person name="Wu D."/>
            <person name="Madern D."/>
            <person name="Eisen J.A."/>
            <person name="Darling A.E."/>
            <person name="Facciotti M.T."/>
        </authorList>
    </citation>
    <scope>NUCLEOTIDE SEQUENCE [LARGE SCALE GENOMIC DNA]</scope>
    <source>
        <strain evidence="1 2">2-9-1</strain>
    </source>
</reference>
<dbReference type="Pfam" id="PF13692">
    <property type="entry name" value="Glyco_trans_1_4"/>
    <property type="match status" value="1"/>
</dbReference>
<dbReference type="AlphaFoldDB" id="M0D627"/>
<accession>M0D627</accession>
<dbReference type="eggNOG" id="arCOG06114">
    <property type="taxonomic scope" value="Archaea"/>
</dbReference>
<evidence type="ECO:0000313" key="1">
    <source>
        <dbReference type="EMBL" id="ELZ30313.1"/>
    </source>
</evidence>
<keyword evidence="2" id="KW-1185">Reference proteome</keyword>
<dbReference type="GO" id="GO:0016757">
    <property type="term" value="F:glycosyltransferase activity"/>
    <property type="evidence" value="ECO:0007669"/>
    <property type="project" value="TreeGrafter"/>
</dbReference>
<dbReference type="CDD" id="cd03801">
    <property type="entry name" value="GT4_PimA-like"/>
    <property type="match status" value="1"/>
</dbReference>
<dbReference type="STRING" id="797114.C475_01222"/>
<dbReference type="PANTHER" id="PTHR45947">
    <property type="entry name" value="SULFOQUINOVOSYL TRANSFERASE SQD2"/>
    <property type="match status" value="1"/>
</dbReference>
<dbReference type="EMBL" id="AOIU01000004">
    <property type="protein sequence ID" value="ELZ30313.1"/>
    <property type="molecule type" value="Genomic_DNA"/>
</dbReference>
<dbReference type="SUPFAM" id="SSF53756">
    <property type="entry name" value="UDP-Glycosyltransferase/glycogen phosphorylase"/>
    <property type="match status" value="1"/>
</dbReference>